<dbReference type="Gene3D" id="3.40.50.2300">
    <property type="match status" value="1"/>
</dbReference>
<dbReference type="AlphaFoldDB" id="H8H0N6"/>
<geneLocation type="plasmid" evidence="2 3">
    <name>P1</name>
</geneLocation>
<organism evidence="2 3">
    <name type="scientific">Deinococcus gobiensis (strain DSM 21396 / JCM 16679 / CGMCC 1.7299 / I-0)</name>
    <dbReference type="NCBI Taxonomy" id="745776"/>
    <lineage>
        <taxon>Bacteria</taxon>
        <taxon>Thermotogati</taxon>
        <taxon>Deinococcota</taxon>
        <taxon>Deinococci</taxon>
        <taxon>Deinococcales</taxon>
        <taxon>Deinococcaceae</taxon>
        <taxon>Deinococcus</taxon>
    </lineage>
</organism>
<keyword evidence="3" id="KW-1185">Reference proteome</keyword>
<reference evidence="2 3" key="1">
    <citation type="journal article" date="2012" name="PLoS ONE">
        <title>Genome sequence and transcriptome analysis of the radioresistant bacterium Deinococcus gobiensis: insights into the extreme environmental adaptations.</title>
        <authorList>
            <person name="Yuan M."/>
            <person name="Chen M."/>
            <person name="Zhang W."/>
            <person name="Lu W."/>
            <person name="Wang J."/>
            <person name="Yang M."/>
            <person name="Zhao P."/>
            <person name="Tang R."/>
            <person name="Li X."/>
            <person name="Hao Y."/>
            <person name="Zhou Z."/>
            <person name="Zhan Y."/>
            <person name="Yu H."/>
            <person name="Teng C."/>
            <person name="Yan Y."/>
            <person name="Ping S."/>
            <person name="Wang Y."/>
            <person name="Lin M."/>
        </authorList>
    </citation>
    <scope>NUCLEOTIDE SEQUENCE [LARGE SCALE GENOMIC DNA]</scope>
    <source>
        <strain evidence="3">DSM 21396 / JCM 16679 / CGMCC 1.7299 / I-0</strain>
        <plasmid evidence="2">P1</plasmid>
    </source>
</reference>
<evidence type="ECO:0000313" key="3">
    <source>
        <dbReference type="Proteomes" id="UP000007575"/>
    </source>
</evidence>
<proteinExistence type="predicted"/>
<dbReference type="EMBL" id="CP002192">
    <property type="protein sequence ID" value="AFD26905.1"/>
    <property type="molecule type" value="Genomic_DNA"/>
</dbReference>
<evidence type="ECO:0000313" key="2">
    <source>
        <dbReference type="EMBL" id="AFD26905.1"/>
    </source>
</evidence>
<gene>
    <name evidence="2" type="ordered locus">DGo_PA0019</name>
</gene>
<dbReference type="Pfam" id="PF14332">
    <property type="entry name" value="DUF4388"/>
    <property type="match status" value="1"/>
</dbReference>
<dbReference type="OrthoDB" id="73641at2"/>
<dbReference type="HOGENOM" id="CLU_1056565_0_0_0"/>
<keyword evidence="2" id="KW-0614">Plasmid</keyword>
<feature type="domain" description="PatA-like N-terminal" evidence="1">
    <location>
        <begin position="127"/>
        <end position="237"/>
    </location>
</feature>
<evidence type="ECO:0000259" key="1">
    <source>
        <dbReference type="Pfam" id="PF14332"/>
    </source>
</evidence>
<name>H8H0N6_DEIGI</name>
<sequence>MSADQGTVRLLTILSDPSRAALYAALARQAGMDVLEADGGLPALTQLERTPVSAVVCDAQLSDMSGAEFAEVLAETFPDRTPPLHLLSPGGEMETTPQMFRQVMRSLDRSPHLLGAPLCEEAPSQLQGQLVDFPLGDLLAWVGEMGLHGHWTVDLGTELFSPGAYLLMQAGDVVYAEYAGLSGKAAMTALMRAVEQTEHAGFRFCAVAAPLPVPRMTDLHLSTSRLLLEVAVDLDHAHSGPVPHRSLS</sequence>
<dbReference type="RefSeq" id="WP_014695423.1">
    <property type="nucleotide sequence ID" value="NC_017805.1"/>
</dbReference>
<dbReference type="SUPFAM" id="SSF52172">
    <property type="entry name" value="CheY-like"/>
    <property type="match status" value="1"/>
</dbReference>
<dbReference type="InterPro" id="IPR025497">
    <property type="entry name" value="PatA-like_N"/>
</dbReference>
<protein>
    <recommendedName>
        <fullName evidence="1">PatA-like N-terminal domain-containing protein</fullName>
    </recommendedName>
</protein>
<dbReference type="InterPro" id="IPR011006">
    <property type="entry name" value="CheY-like_superfamily"/>
</dbReference>
<dbReference type="KEGG" id="dgo:DGo_PA0019"/>
<dbReference type="PATRIC" id="fig|745776.4.peg.3056"/>
<accession>H8H0N6</accession>
<dbReference type="Proteomes" id="UP000007575">
    <property type="component" value="Plasmid P1"/>
</dbReference>